<dbReference type="OrthoDB" id="2679089at2759"/>
<gene>
    <name evidence="1" type="ORF">BJ212DRAFT_1405856</name>
</gene>
<dbReference type="RefSeq" id="XP_041185496.1">
    <property type="nucleotide sequence ID" value="XM_041337408.1"/>
</dbReference>
<evidence type="ECO:0000313" key="1">
    <source>
        <dbReference type="EMBL" id="KAG1797574.1"/>
    </source>
</evidence>
<evidence type="ECO:0000313" key="2">
    <source>
        <dbReference type="Proteomes" id="UP000807769"/>
    </source>
</evidence>
<protein>
    <submittedName>
        <fullName evidence="1">Uncharacterized protein</fullName>
    </submittedName>
</protein>
<proteinExistence type="predicted"/>
<organism evidence="1 2">
    <name type="scientific">Suillus subaureus</name>
    <dbReference type="NCBI Taxonomy" id="48587"/>
    <lineage>
        <taxon>Eukaryota</taxon>
        <taxon>Fungi</taxon>
        <taxon>Dikarya</taxon>
        <taxon>Basidiomycota</taxon>
        <taxon>Agaricomycotina</taxon>
        <taxon>Agaricomycetes</taxon>
        <taxon>Agaricomycetidae</taxon>
        <taxon>Boletales</taxon>
        <taxon>Suillineae</taxon>
        <taxon>Suillaceae</taxon>
        <taxon>Suillus</taxon>
    </lineage>
</organism>
<reference evidence="1" key="1">
    <citation type="journal article" date="2020" name="New Phytol.">
        <title>Comparative genomics reveals dynamic genome evolution in host specialist ectomycorrhizal fungi.</title>
        <authorList>
            <person name="Lofgren L.A."/>
            <person name="Nguyen N.H."/>
            <person name="Vilgalys R."/>
            <person name="Ruytinx J."/>
            <person name="Liao H.L."/>
            <person name="Branco S."/>
            <person name="Kuo A."/>
            <person name="LaButti K."/>
            <person name="Lipzen A."/>
            <person name="Andreopoulos W."/>
            <person name="Pangilinan J."/>
            <person name="Riley R."/>
            <person name="Hundley H."/>
            <person name="Na H."/>
            <person name="Barry K."/>
            <person name="Grigoriev I.V."/>
            <person name="Stajich J.E."/>
            <person name="Kennedy P.G."/>
        </authorList>
    </citation>
    <scope>NUCLEOTIDE SEQUENCE</scope>
    <source>
        <strain evidence="1">MN1</strain>
    </source>
</reference>
<dbReference type="AlphaFoldDB" id="A0A9P7IYZ7"/>
<dbReference type="EMBL" id="JABBWG010000210">
    <property type="protein sequence ID" value="KAG1797574.1"/>
    <property type="molecule type" value="Genomic_DNA"/>
</dbReference>
<accession>A0A9P7IYZ7</accession>
<name>A0A9P7IYZ7_9AGAM</name>
<keyword evidence="2" id="KW-1185">Reference proteome</keyword>
<dbReference type="Proteomes" id="UP000807769">
    <property type="component" value="Unassembled WGS sequence"/>
</dbReference>
<sequence>MVRLGQAFGALLLAQQRGGEYKRIASDHNIMARVKDMTAVHGMDIRMLEIL</sequence>
<dbReference type="GeneID" id="64631424"/>
<comment type="caution">
    <text evidence="1">The sequence shown here is derived from an EMBL/GenBank/DDBJ whole genome shotgun (WGS) entry which is preliminary data.</text>
</comment>